<keyword evidence="3" id="KW-1185">Reference proteome</keyword>
<dbReference type="EMBL" id="MNAD01001548">
    <property type="protein sequence ID" value="OJT04334.1"/>
    <property type="molecule type" value="Genomic_DNA"/>
</dbReference>
<sequence length="287" mass="31512">MPQRTGKLGDRHSSFHPVFRLRGLSSINYAQSYVADERQSSEDSKDLGDSKNLENMENSEDSEDSEDAGGSDDELPERAEPYKQPPPTSYQTHQTSPSKGKGKLVATPRPYVPYSFRRRYKPVSSMDDVASALRQSVPSRAVSLLLTPHTIIPENTGSGGAPEDVRVSSFVHIPISSWTFLRRRVPPKPLGDDCECTICVRALAKRLEDAAPFAERRDQLLAASQGLAPWYAGSAEGMSMTQLYGPGVPPPFEVPWRVDDSASVPSTTPYDPMKGTLIRNISVPSGY</sequence>
<proteinExistence type="predicted"/>
<dbReference type="OMA" id="CECTICV"/>
<organism evidence="2 3">
    <name type="scientific">Trametes pubescens</name>
    <name type="common">White-rot fungus</name>
    <dbReference type="NCBI Taxonomy" id="154538"/>
    <lineage>
        <taxon>Eukaryota</taxon>
        <taxon>Fungi</taxon>
        <taxon>Dikarya</taxon>
        <taxon>Basidiomycota</taxon>
        <taxon>Agaricomycotina</taxon>
        <taxon>Agaricomycetes</taxon>
        <taxon>Polyporales</taxon>
        <taxon>Polyporaceae</taxon>
        <taxon>Trametes</taxon>
    </lineage>
</organism>
<feature type="compositionally biased region" description="Acidic residues" evidence="1">
    <location>
        <begin position="57"/>
        <end position="75"/>
    </location>
</feature>
<dbReference type="AlphaFoldDB" id="A0A1M2V9P9"/>
<evidence type="ECO:0000256" key="1">
    <source>
        <dbReference type="SAM" id="MobiDB-lite"/>
    </source>
</evidence>
<evidence type="ECO:0000313" key="3">
    <source>
        <dbReference type="Proteomes" id="UP000184267"/>
    </source>
</evidence>
<name>A0A1M2V9P9_TRAPU</name>
<reference evidence="2 3" key="1">
    <citation type="submission" date="2016-10" db="EMBL/GenBank/DDBJ databases">
        <title>Genome sequence of the basidiomycete white-rot fungus Trametes pubescens.</title>
        <authorList>
            <person name="Makela M.R."/>
            <person name="Granchi Z."/>
            <person name="Peng M."/>
            <person name="De Vries R.P."/>
            <person name="Grigoriev I."/>
            <person name="Riley R."/>
            <person name="Hilden K."/>
        </authorList>
    </citation>
    <scope>NUCLEOTIDE SEQUENCE [LARGE SCALE GENOMIC DNA]</scope>
    <source>
        <strain evidence="2 3">FBCC735</strain>
    </source>
</reference>
<comment type="caution">
    <text evidence="2">The sequence shown here is derived from an EMBL/GenBank/DDBJ whole genome shotgun (WGS) entry which is preliminary data.</text>
</comment>
<feature type="compositionally biased region" description="Basic and acidic residues" evidence="1">
    <location>
        <begin position="35"/>
        <end position="54"/>
    </location>
</feature>
<feature type="compositionally biased region" description="Polar residues" evidence="1">
    <location>
        <begin position="89"/>
        <end position="98"/>
    </location>
</feature>
<feature type="region of interest" description="Disordered" evidence="1">
    <location>
        <begin position="1"/>
        <end position="21"/>
    </location>
</feature>
<gene>
    <name evidence="2" type="ORF">TRAPUB_4968</name>
</gene>
<dbReference type="Proteomes" id="UP000184267">
    <property type="component" value="Unassembled WGS sequence"/>
</dbReference>
<accession>A0A1M2V9P9</accession>
<dbReference type="OrthoDB" id="10504457at2759"/>
<feature type="region of interest" description="Disordered" evidence="1">
    <location>
        <begin position="34"/>
        <end position="107"/>
    </location>
</feature>
<protein>
    <submittedName>
        <fullName evidence="2">Uncharacterized protein</fullName>
    </submittedName>
</protein>
<evidence type="ECO:0000313" key="2">
    <source>
        <dbReference type="EMBL" id="OJT04334.1"/>
    </source>
</evidence>